<dbReference type="Pfam" id="PF03743">
    <property type="entry name" value="TrbI"/>
    <property type="match status" value="1"/>
</dbReference>
<evidence type="ECO:0000313" key="3">
    <source>
        <dbReference type="EMBL" id="VYU36486.1"/>
    </source>
</evidence>
<dbReference type="RefSeq" id="WP_156566143.1">
    <property type="nucleotide sequence ID" value="NZ_CACRTZ010000016.1"/>
</dbReference>
<dbReference type="CDD" id="cd16430">
    <property type="entry name" value="TraB"/>
    <property type="match status" value="1"/>
</dbReference>
<feature type="compositionally biased region" description="Basic and acidic residues" evidence="2">
    <location>
        <begin position="406"/>
        <end position="417"/>
    </location>
</feature>
<keyword evidence="1" id="KW-0175">Coiled coil</keyword>
<name>A0A6N3E466_9ENTR</name>
<accession>A0A6N3E466</accession>
<feature type="coiled-coil region" evidence="1">
    <location>
        <begin position="69"/>
        <end position="114"/>
    </location>
</feature>
<proteinExistence type="predicted"/>
<feature type="compositionally biased region" description="Pro residues" evidence="2">
    <location>
        <begin position="131"/>
        <end position="141"/>
    </location>
</feature>
<gene>
    <name evidence="3" type="ORF">EMLFYP7_02114</name>
</gene>
<feature type="compositionally biased region" description="Polar residues" evidence="2">
    <location>
        <begin position="115"/>
        <end position="130"/>
    </location>
</feature>
<feature type="region of interest" description="Disordered" evidence="2">
    <location>
        <begin position="115"/>
        <end position="161"/>
    </location>
</feature>
<feature type="compositionally biased region" description="Polar residues" evidence="2">
    <location>
        <begin position="423"/>
        <end position="436"/>
    </location>
</feature>
<dbReference type="AlphaFoldDB" id="A0A6N3E466"/>
<reference evidence="3" key="1">
    <citation type="submission" date="2019-11" db="EMBL/GenBank/DDBJ databases">
        <authorList>
            <person name="Feng L."/>
        </authorList>
    </citation>
    <scope>NUCLEOTIDE SEQUENCE</scope>
    <source>
        <strain evidence="3">EMassiliensisLFYP7</strain>
    </source>
</reference>
<feature type="region of interest" description="Disordered" evidence="2">
    <location>
        <begin position="406"/>
        <end position="451"/>
    </location>
</feature>
<evidence type="ECO:0000256" key="1">
    <source>
        <dbReference type="SAM" id="Coils"/>
    </source>
</evidence>
<organism evidence="3">
    <name type="scientific">Phytobacter massiliensis</name>
    <dbReference type="NCBI Taxonomy" id="1485952"/>
    <lineage>
        <taxon>Bacteria</taxon>
        <taxon>Pseudomonadati</taxon>
        <taxon>Pseudomonadota</taxon>
        <taxon>Gammaproteobacteria</taxon>
        <taxon>Enterobacterales</taxon>
        <taxon>Enterobacteriaceae</taxon>
        <taxon>Phytobacter</taxon>
    </lineage>
</organism>
<dbReference type="NCBIfam" id="NF010289">
    <property type="entry name" value="PRK13729.1"/>
    <property type="match status" value="1"/>
</dbReference>
<dbReference type="EMBL" id="CACRTZ010000016">
    <property type="protein sequence ID" value="VYU36486.1"/>
    <property type="molecule type" value="Genomic_DNA"/>
</dbReference>
<dbReference type="InterPro" id="IPR005498">
    <property type="entry name" value="T4SS_VirB10/TraB/TrbI"/>
</dbReference>
<protein>
    <submittedName>
        <fullName evidence="3">Bacterial conjugation TrbI-like protein</fullName>
    </submittedName>
</protein>
<sequence length="467" mass="49061">MSISINSLTRKRQMVILGVICAVGAAATAGVVMYGDERSAAQQGQPAPVPNMAGAVTAAFDERVNQSALSQQQARTSALESQMAILQQQFAQSKLDFENKMRQKEEDIQNLLKQQQSNPGSNTTNGQQTPPAAPDGTPLPGPVAAGSTKPPQYSVTPNFAPAASGANMQGAGFYPQGSGQRMTGGLSTTTFKYDQLKKKTTTLPWISSGSFTNAIMIEGADANASVTGQQNTKPVTLRLQGKVQMPNNKEFDMDGCFVTGEIWGDISSERGEVRTRSISCNLKNGKDVDMEFKGHVSYMGKGGVKGTPVMRNGMIVGYAGAAGFLSGIGEGVKSASTPSVGLGATASVSAGDVLGQGLGGGGSKAADTLSQYFIKRAEQYHPIIDIGAGNLVTVVFQEGFQLETRQDSEARKLEETAQKAGEQAQNAVTPQPQNQHTTTTSTTSVGNINPDDVLRQASQLRLGDTIN</sequence>
<evidence type="ECO:0000256" key="2">
    <source>
        <dbReference type="SAM" id="MobiDB-lite"/>
    </source>
</evidence>